<keyword evidence="4" id="KW-0812">Transmembrane</keyword>
<proteinExistence type="predicted"/>
<dbReference type="VEuPathDB" id="VectorBase:ASIC001442"/>
<keyword evidence="3" id="KW-1003">Cell membrane</keyword>
<dbReference type="Gene3D" id="3.80.10.10">
    <property type="entry name" value="Ribonuclease Inhibitor"/>
    <property type="match status" value="2"/>
</dbReference>
<dbReference type="PANTHER" id="PTHR46473">
    <property type="entry name" value="GH08155P"/>
    <property type="match status" value="1"/>
</dbReference>
<feature type="chain" id="PRO_5001783441" evidence="11">
    <location>
        <begin position="24"/>
        <end position="430"/>
    </location>
</feature>
<evidence type="ECO:0000256" key="3">
    <source>
        <dbReference type="ARBA" id="ARBA00022475"/>
    </source>
</evidence>
<sequence>MKASALHLPSWIILVLSTGNAQAFNMACSAICIIDNLNPAKDGMFMLQYVPRSHRSILFGNLSVAEVDAKFMDAIADRLSELHIADSPMVQKLTVSKRCNLSHLIVTKSRLSSIVIEENESLNLLRISSSLLNQIPPGLRHLKALSYLGIFSCPIVTLDLAPFCTTRSLKSLRLRKNKIRYILNSSPTPCSPVMEDIDLSDNQWLQVTSYICMVVAFRMKCKNMCVIENLRPQKDGSLMFRYLSTSESYGVKFLNLRSTVVTEVFLDEIGQYVDDVEIEKSPVVQQLIISTQCNLLHLHISDSRLRFIQIEGNVRLTSLKISSTLLEEVPATLRYLHAATVIDISECPIVTLDLAPFCSTLSLHWLKLTKNKIRYIVNSSTVPCSPLMKQIELDENHIQVLNLELFSTSSRLLRAGFKKNAIKLVMYHGV</sequence>
<dbReference type="Proteomes" id="UP000030765">
    <property type="component" value="Unassembled WGS sequence"/>
</dbReference>
<dbReference type="EMBL" id="ATLV01006328">
    <property type="status" value="NOT_ANNOTATED_CDS"/>
    <property type="molecule type" value="Genomic_DNA"/>
</dbReference>
<evidence type="ECO:0000256" key="6">
    <source>
        <dbReference type="ARBA" id="ARBA00022989"/>
    </source>
</evidence>
<dbReference type="GO" id="GO:0005886">
    <property type="term" value="C:plasma membrane"/>
    <property type="evidence" value="ECO:0007669"/>
    <property type="project" value="UniProtKB-SubCell"/>
</dbReference>
<gene>
    <name evidence="12" type="ORF">ZHAS_00001442</name>
</gene>
<organism evidence="12">
    <name type="scientific">Anopheles sinensis</name>
    <name type="common">Mosquito</name>
    <dbReference type="NCBI Taxonomy" id="74873"/>
    <lineage>
        <taxon>Eukaryota</taxon>
        <taxon>Metazoa</taxon>
        <taxon>Ecdysozoa</taxon>
        <taxon>Arthropoda</taxon>
        <taxon>Hexapoda</taxon>
        <taxon>Insecta</taxon>
        <taxon>Pterygota</taxon>
        <taxon>Neoptera</taxon>
        <taxon>Endopterygota</taxon>
        <taxon>Diptera</taxon>
        <taxon>Nematocera</taxon>
        <taxon>Culicoidea</taxon>
        <taxon>Culicidae</taxon>
        <taxon>Anophelinae</taxon>
        <taxon>Anopheles</taxon>
    </lineage>
</organism>
<evidence type="ECO:0000313" key="14">
    <source>
        <dbReference type="Proteomes" id="UP000030765"/>
    </source>
</evidence>
<reference evidence="12 14" key="1">
    <citation type="journal article" date="2014" name="BMC Genomics">
        <title>Genome sequence of Anopheles sinensis provides insight into genetics basis of mosquito competence for malaria parasites.</title>
        <authorList>
            <person name="Zhou D."/>
            <person name="Zhang D."/>
            <person name="Ding G."/>
            <person name="Shi L."/>
            <person name="Hou Q."/>
            <person name="Ye Y."/>
            <person name="Xu Y."/>
            <person name="Zhou H."/>
            <person name="Xiong C."/>
            <person name="Li S."/>
            <person name="Yu J."/>
            <person name="Hong S."/>
            <person name="Yu X."/>
            <person name="Zou P."/>
            <person name="Chen C."/>
            <person name="Chang X."/>
            <person name="Wang W."/>
            <person name="Lv Y."/>
            <person name="Sun Y."/>
            <person name="Ma L."/>
            <person name="Shen B."/>
            <person name="Zhu C."/>
        </authorList>
    </citation>
    <scope>NUCLEOTIDE SEQUENCE [LARGE SCALE GENOMIC DNA]</scope>
</reference>
<protein>
    <submittedName>
        <fullName evidence="12">AGAP011649-PA-like protein</fullName>
    </submittedName>
</protein>
<dbReference type="GO" id="GO:0034220">
    <property type="term" value="P:monoatomic ion transmembrane transport"/>
    <property type="evidence" value="ECO:0007669"/>
    <property type="project" value="UniProtKB-KW"/>
</dbReference>
<dbReference type="InterPro" id="IPR051432">
    <property type="entry name" value="KCNMA1_auxiliary"/>
</dbReference>
<keyword evidence="5 11" id="KW-0732">Signal</keyword>
<evidence type="ECO:0000256" key="2">
    <source>
        <dbReference type="ARBA" id="ARBA00022448"/>
    </source>
</evidence>
<keyword evidence="6" id="KW-1133">Transmembrane helix</keyword>
<feature type="signal peptide" evidence="11">
    <location>
        <begin position="1"/>
        <end position="23"/>
    </location>
</feature>
<keyword evidence="14" id="KW-1185">Reference proteome</keyword>
<name>A0A084VBC4_ANOSI</name>
<dbReference type="EMBL" id="KE524352">
    <property type="protein sequence ID" value="KFB35268.1"/>
    <property type="molecule type" value="Genomic_DNA"/>
</dbReference>
<evidence type="ECO:0000256" key="9">
    <source>
        <dbReference type="ARBA" id="ARBA00023157"/>
    </source>
</evidence>
<keyword evidence="2" id="KW-0813">Transport</keyword>
<comment type="subcellular location">
    <subcellularLocation>
        <location evidence="1">Cell membrane</location>
        <topology evidence="1">Single-pass membrane protein</topology>
    </subcellularLocation>
</comment>
<keyword evidence="7" id="KW-0406">Ion transport</keyword>
<dbReference type="InterPro" id="IPR032675">
    <property type="entry name" value="LRR_dom_sf"/>
</dbReference>
<evidence type="ECO:0000256" key="7">
    <source>
        <dbReference type="ARBA" id="ARBA00023065"/>
    </source>
</evidence>
<evidence type="ECO:0000256" key="8">
    <source>
        <dbReference type="ARBA" id="ARBA00023136"/>
    </source>
</evidence>
<dbReference type="AlphaFoldDB" id="A0A084VBC4"/>
<evidence type="ECO:0000313" key="12">
    <source>
        <dbReference type="EMBL" id="KFB35268.1"/>
    </source>
</evidence>
<keyword evidence="10" id="KW-0407">Ion channel</keyword>
<dbReference type="PANTHER" id="PTHR46473:SF23">
    <property type="entry name" value="GH08155P"/>
    <property type="match status" value="1"/>
</dbReference>
<accession>A0A084VBC4</accession>
<keyword evidence="8" id="KW-0472">Membrane</keyword>
<dbReference type="SUPFAM" id="SSF52058">
    <property type="entry name" value="L domain-like"/>
    <property type="match status" value="1"/>
</dbReference>
<dbReference type="VEuPathDB" id="VectorBase:ASIS022651"/>
<dbReference type="EnsemblMetazoa" id="ASIC001442-RA">
    <property type="protein sequence ID" value="ASIC001442-PA"/>
    <property type="gene ID" value="ASIC001442"/>
</dbReference>
<evidence type="ECO:0000313" key="13">
    <source>
        <dbReference type="EnsemblMetazoa" id="ASIC001442-PA"/>
    </source>
</evidence>
<evidence type="ECO:0000256" key="5">
    <source>
        <dbReference type="ARBA" id="ARBA00022729"/>
    </source>
</evidence>
<keyword evidence="9" id="KW-1015">Disulfide bond</keyword>
<evidence type="ECO:0000256" key="10">
    <source>
        <dbReference type="ARBA" id="ARBA00023303"/>
    </source>
</evidence>
<evidence type="ECO:0000256" key="1">
    <source>
        <dbReference type="ARBA" id="ARBA00004162"/>
    </source>
</evidence>
<evidence type="ECO:0000256" key="11">
    <source>
        <dbReference type="SAM" id="SignalP"/>
    </source>
</evidence>
<reference evidence="13" key="2">
    <citation type="submission" date="2020-05" db="UniProtKB">
        <authorList>
            <consortium name="EnsemblMetazoa"/>
        </authorList>
    </citation>
    <scope>IDENTIFICATION</scope>
</reference>
<evidence type="ECO:0000256" key="4">
    <source>
        <dbReference type="ARBA" id="ARBA00022692"/>
    </source>
</evidence>